<accession>A0AAV4MHL0</accession>
<keyword evidence="3" id="KW-1185">Reference proteome</keyword>
<evidence type="ECO:0000313" key="3">
    <source>
        <dbReference type="Proteomes" id="UP001054945"/>
    </source>
</evidence>
<sequence>MIDRLYPRSSVEIFSKDGKQNGSAAPTANGTPEKPVTPWWKWKRRSLALKIVKAKVLDSPKQKPKRR</sequence>
<reference evidence="2 3" key="1">
    <citation type="submission" date="2021-06" db="EMBL/GenBank/DDBJ databases">
        <title>Caerostris extrusa draft genome.</title>
        <authorList>
            <person name="Kono N."/>
            <person name="Arakawa K."/>
        </authorList>
    </citation>
    <scope>NUCLEOTIDE SEQUENCE [LARGE SCALE GENOMIC DNA]</scope>
</reference>
<comment type="caution">
    <text evidence="2">The sequence shown here is derived from an EMBL/GenBank/DDBJ whole genome shotgun (WGS) entry which is preliminary data.</text>
</comment>
<name>A0AAV4MHL0_CAEEX</name>
<protein>
    <submittedName>
        <fullName evidence="2">Uncharacterized protein</fullName>
    </submittedName>
</protein>
<feature type="region of interest" description="Disordered" evidence="1">
    <location>
        <begin position="1"/>
        <end position="37"/>
    </location>
</feature>
<organism evidence="2 3">
    <name type="scientific">Caerostris extrusa</name>
    <name type="common">Bark spider</name>
    <name type="synonym">Caerostris bankana</name>
    <dbReference type="NCBI Taxonomy" id="172846"/>
    <lineage>
        <taxon>Eukaryota</taxon>
        <taxon>Metazoa</taxon>
        <taxon>Ecdysozoa</taxon>
        <taxon>Arthropoda</taxon>
        <taxon>Chelicerata</taxon>
        <taxon>Arachnida</taxon>
        <taxon>Araneae</taxon>
        <taxon>Araneomorphae</taxon>
        <taxon>Entelegynae</taxon>
        <taxon>Araneoidea</taxon>
        <taxon>Araneidae</taxon>
        <taxon>Caerostris</taxon>
    </lineage>
</organism>
<dbReference type="Proteomes" id="UP001054945">
    <property type="component" value="Unassembled WGS sequence"/>
</dbReference>
<proteinExistence type="predicted"/>
<dbReference type="AlphaFoldDB" id="A0AAV4MHL0"/>
<evidence type="ECO:0000256" key="1">
    <source>
        <dbReference type="SAM" id="MobiDB-lite"/>
    </source>
</evidence>
<evidence type="ECO:0000313" key="2">
    <source>
        <dbReference type="EMBL" id="GIX71330.1"/>
    </source>
</evidence>
<feature type="compositionally biased region" description="Polar residues" evidence="1">
    <location>
        <begin position="20"/>
        <end position="30"/>
    </location>
</feature>
<dbReference type="EMBL" id="BPLR01002213">
    <property type="protein sequence ID" value="GIX71330.1"/>
    <property type="molecule type" value="Genomic_DNA"/>
</dbReference>
<gene>
    <name evidence="2" type="ORF">CEXT_164201</name>
</gene>